<dbReference type="Pfam" id="PF07681">
    <property type="entry name" value="DoxX"/>
    <property type="match status" value="1"/>
</dbReference>
<protein>
    <recommendedName>
        <fullName evidence="8">DoxX family protein</fullName>
    </recommendedName>
</protein>
<feature type="transmembrane region" description="Helical" evidence="5">
    <location>
        <begin position="71"/>
        <end position="93"/>
    </location>
</feature>
<organism evidence="6 7">
    <name type="scientific">Chondromyces apiculatus DSM 436</name>
    <dbReference type="NCBI Taxonomy" id="1192034"/>
    <lineage>
        <taxon>Bacteria</taxon>
        <taxon>Pseudomonadati</taxon>
        <taxon>Myxococcota</taxon>
        <taxon>Polyangia</taxon>
        <taxon>Polyangiales</taxon>
        <taxon>Polyangiaceae</taxon>
        <taxon>Chondromyces</taxon>
    </lineage>
</organism>
<dbReference type="STRING" id="1192034.CAP_2484"/>
<feature type="transmembrane region" description="Helical" evidence="5">
    <location>
        <begin position="7"/>
        <end position="28"/>
    </location>
</feature>
<sequence>MKIAATIARVLLGLMFVVFGLNFFFNFMPMPPPPEVETPATRFGMALGGSGYMHAVKVFEVTGGLLLLSGYYVPLGLVFLGPVILNIAFFHIFLDKSGFPMSAVIVALELFLLYAYRAAFMPLFQPKTPIAGVPATKPDAS</sequence>
<dbReference type="RefSeq" id="WP_044240992.1">
    <property type="nucleotide sequence ID" value="NZ_ASRX01000019.1"/>
</dbReference>
<gene>
    <name evidence="6" type="ORF">CAP_2484</name>
</gene>
<evidence type="ECO:0000256" key="4">
    <source>
        <dbReference type="ARBA" id="ARBA00023136"/>
    </source>
</evidence>
<dbReference type="AlphaFoldDB" id="A0A017T9W2"/>
<dbReference type="GO" id="GO:0016020">
    <property type="term" value="C:membrane"/>
    <property type="evidence" value="ECO:0007669"/>
    <property type="project" value="UniProtKB-SubCell"/>
</dbReference>
<evidence type="ECO:0000313" key="6">
    <source>
        <dbReference type="EMBL" id="EYF06024.1"/>
    </source>
</evidence>
<keyword evidence="2 5" id="KW-0812">Transmembrane</keyword>
<evidence type="ECO:0000256" key="2">
    <source>
        <dbReference type="ARBA" id="ARBA00022692"/>
    </source>
</evidence>
<evidence type="ECO:0008006" key="8">
    <source>
        <dbReference type="Google" id="ProtNLM"/>
    </source>
</evidence>
<dbReference type="Proteomes" id="UP000019678">
    <property type="component" value="Unassembled WGS sequence"/>
</dbReference>
<evidence type="ECO:0000256" key="3">
    <source>
        <dbReference type="ARBA" id="ARBA00022989"/>
    </source>
</evidence>
<reference evidence="6 7" key="1">
    <citation type="submission" date="2013-05" db="EMBL/GenBank/DDBJ databases">
        <title>Genome assembly of Chondromyces apiculatus DSM 436.</title>
        <authorList>
            <person name="Sharma G."/>
            <person name="Khatri I."/>
            <person name="Kaur C."/>
            <person name="Mayilraj S."/>
            <person name="Subramanian S."/>
        </authorList>
    </citation>
    <scope>NUCLEOTIDE SEQUENCE [LARGE SCALE GENOMIC DNA]</scope>
    <source>
        <strain evidence="6 7">DSM 436</strain>
    </source>
</reference>
<dbReference type="InterPro" id="IPR032808">
    <property type="entry name" value="DoxX"/>
</dbReference>
<keyword evidence="7" id="KW-1185">Reference proteome</keyword>
<comment type="subcellular location">
    <subcellularLocation>
        <location evidence="1">Membrane</location>
        <topology evidence="1">Multi-pass membrane protein</topology>
    </subcellularLocation>
</comment>
<evidence type="ECO:0000313" key="7">
    <source>
        <dbReference type="Proteomes" id="UP000019678"/>
    </source>
</evidence>
<evidence type="ECO:0000256" key="5">
    <source>
        <dbReference type="SAM" id="Phobius"/>
    </source>
</evidence>
<dbReference type="eggNOG" id="ENOG5032QYK">
    <property type="taxonomic scope" value="Bacteria"/>
</dbReference>
<keyword evidence="3 5" id="KW-1133">Transmembrane helix</keyword>
<name>A0A017T9W2_9BACT</name>
<accession>A0A017T9W2</accession>
<feature type="transmembrane region" description="Helical" evidence="5">
    <location>
        <begin position="99"/>
        <end position="116"/>
    </location>
</feature>
<keyword evidence="4 5" id="KW-0472">Membrane</keyword>
<proteinExistence type="predicted"/>
<evidence type="ECO:0000256" key="1">
    <source>
        <dbReference type="ARBA" id="ARBA00004141"/>
    </source>
</evidence>
<dbReference type="OrthoDB" id="193403at2"/>
<dbReference type="EMBL" id="ASRX01000019">
    <property type="protein sequence ID" value="EYF06024.1"/>
    <property type="molecule type" value="Genomic_DNA"/>
</dbReference>
<comment type="caution">
    <text evidence="6">The sequence shown here is derived from an EMBL/GenBank/DDBJ whole genome shotgun (WGS) entry which is preliminary data.</text>
</comment>